<reference evidence="1" key="1">
    <citation type="thesis" date="2021" institute="BYU ScholarsArchive" country="Provo, UT, USA">
        <title>Applications of and Algorithms for Genome Assembly and Genomic Analyses with an Emphasis on Marine Teleosts.</title>
        <authorList>
            <person name="Pickett B.D."/>
        </authorList>
    </citation>
    <scope>NUCLEOTIDE SEQUENCE</scope>
    <source>
        <strain evidence="1">HI-2016</strain>
    </source>
</reference>
<gene>
    <name evidence="1" type="ORF">JZ751_026065</name>
</gene>
<dbReference type="EMBL" id="JAFBMS010000070">
    <property type="protein sequence ID" value="KAG9338260.1"/>
    <property type="molecule type" value="Genomic_DNA"/>
</dbReference>
<dbReference type="AlphaFoldDB" id="A0A8T2NG31"/>
<proteinExistence type="predicted"/>
<organism evidence="1 2">
    <name type="scientific">Albula glossodonta</name>
    <name type="common">roundjaw bonefish</name>
    <dbReference type="NCBI Taxonomy" id="121402"/>
    <lineage>
        <taxon>Eukaryota</taxon>
        <taxon>Metazoa</taxon>
        <taxon>Chordata</taxon>
        <taxon>Craniata</taxon>
        <taxon>Vertebrata</taxon>
        <taxon>Euteleostomi</taxon>
        <taxon>Actinopterygii</taxon>
        <taxon>Neopterygii</taxon>
        <taxon>Teleostei</taxon>
        <taxon>Albuliformes</taxon>
        <taxon>Albulidae</taxon>
        <taxon>Albula</taxon>
    </lineage>
</organism>
<dbReference type="Proteomes" id="UP000824540">
    <property type="component" value="Unassembled WGS sequence"/>
</dbReference>
<accession>A0A8T2NG31</accession>
<keyword evidence="2" id="KW-1185">Reference proteome</keyword>
<evidence type="ECO:0000313" key="2">
    <source>
        <dbReference type="Proteomes" id="UP000824540"/>
    </source>
</evidence>
<sequence>MRPVSRCNSFKHNGRRLLPSLVGGGGGWVWLSDVFLVFRSSLLLPADPMQLQWEALGEGAVRSEHSSSRLKELSFVPQLPRGAAGLGERCYRVMAVLDEIQGLMRGGVPAERRWHTLATLCPSLSETMENMVHFVLSCGVILFAICGQQGASKPMSLWGCSWFPDCRVPQDLVQHVWVADRPVSMER</sequence>
<name>A0A8T2NG31_9TELE</name>
<protein>
    <submittedName>
        <fullName evidence="1">Uncharacterized protein</fullName>
    </submittedName>
</protein>
<comment type="caution">
    <text evidence="1">The sequence shown here is derived from an EMBL/GenBank/DDBJ whole genome shotgun (WGS) entry which is preliminary data.</text>
</comment>
<evidence type="ECO:0000313" key="1">
    <source>
        <dbReference type="EMBL" id="KAG9338260.1"/>
    </source>
</evidence>